<dbReference type="AlphaFoldDB" id="A0A9P7M786"/>
<gene>
    <name evidence="1" type="ORF">E4U60_006059</name>
</gene>
<dbReference type="Proteomes" id="UP000706124">
    <property type="component" value="Unassembled WGS sequence"/>
</dbReference>
<evidence type="ECO:0000313" key="1">
    <source>
        <dbReference type="EMBL" id="KAG5931456.1"/>
    </source>
</evidence>
<protein>
    <recommendedName>
        <fullName evidence="3">FAR1 domain-containing protein</fullName>
    </recommendedName>
</protein>
<evidence type="ECO:0000313" key="2">
    <source>
        <dbReference type="Proteomes" id="UP000706124"/>
    </source>
</evidence>
<evidence type="ECO:0008006" key="3">
    <source>
        <dbReference type="Google" id="ProtNLM"/>
    </source>
</evidence>
<sequence>MMTLNSDCDLQQKEVNLEDIEKMKVEEDDFDSEDESSLGQPALPQEQTFASLGALESYLHDFAVLLGFDVARSKWYGRKNEASGKMSRLYFRCCRGRKQDCRRKADSRRHMIKTECKWKVATVASDPSDLTGPFELRLSQTMIHNHGPSNPIILALVAELSDAGNPARVLKLFTKREHGVIMKSKDIYNLLWRCGLAERRVMNQAERAIKLLEDHGFTLQHDIEEDTGRLKSMSCVHPPSLKDFLRTSRARLRATPIIALAGGLTCSAASGVTKEIHAVAI</sequence>
<keyword evidence="2" id="KW-1185">Reference proteome</keyword>
<reference evidence="1 2" key="1">
    <citation type="journal article" date="2020" name="bioRxiv">
        <title>Whole genome comparisons of ergot fungi reveals the divergence and evolution of species within the genus Claviceps are the result of varying mechanisms driving genome evolution and host range expansion.</title>
        <authorList>
            <person name="Wyka S.A."/>
            <person name="Mondo S.J."/>
            <person name="Liu M."/>
            <person name="Dettman J."/>
            <person name="Nalam V."/>
            <person name="Broders K.D."/>
        </authorList>
    </citation>
    <scope>NUCLEOTIDE SEQUENCE [LARGE SCALE GENOMIC DNA]</scope>
    <source>
        <strain evidence="1 2">CCC 1485</strain>
    </source>
</reference>
<accession>A0A9P7M786</accession>
<comment type="caution">
    <text evidence="1">The sequence shown here is derived from an EMBL/GenBank/DDBJ whole genome shotgun (WGS) entry which is preliminary data.</text>
</comment>
<name>A0A9P7M786_9HYPO</name>
<dbReference type="OrthoDB" id="4962933at2759"/>
<organism evidence="1 2">
    <name type="scientific">Claviceps pazoutovae</name>
    <dbReference type="NCBI Taxonomy" id="1649127"/>
    <lineage>
        <taxon>Eukaryota</taxon>
        <taxon>Fungi</taxon>
        <taxon>Dikarya</taxon>
        <taxon>Ascomycota</taxon>
        <taxon>Pezizomycotina</taxon>
        <taxon>Sordariomycetes</taxon>
        <taxon>Hypocreomycetidae</taxon>
        <taxon>Hypocreales</taxon>
        <taxon>Clavicipitaceae</taxon>
        <taxon>Claviceps</taxon>
    </lineage>
</organism>
<proteinExistence type="predicted"/>
<dbReference type="EMBL" id="SRPO01000568">
    <property type="protein sequence ID" value="KAG5931456.1"/>
    <property type="molecule type" value="Genomic_DNA"/>
</dbReference>